<keyword evidence="2" id="KW-1185">Reference proteome</keyword>
<keyword evidence="1" id="KW-0808">Transferase</keyword>
<accession>A0A5C4RQY5</accession>
<dbReference type="Proteomes" id="UP000309544">
    <property type="component" value="Unassembled WGS sequence"/>
</dbReference>
<organism evidence="1 2">
    <name type="scientific">Prosthecochloris vibrioformis</name>
    <name type="common">Chlorobium vibrioforme</name>
    <dbReference type="NCBI Taxonomy" id="1098"/>
    <lineage>
        <taxon>Bacteria</taxon>
        <taxon>Pseudomonadati</taxon>
        <taxon>Chlorobiota</taxon>
        <taxon>Chlorobiia</taxon>
        <taxon>Chlorobiales</taxon>
        <taxon>Chlorobiaceae</taxon>
        <taxon>Prosthecochloris</taxon>
    </lineage>
</organism>
<dbReference type="GO" id="GO:0016740">
    <property type="term" value="F:transferase activity"/>
    <property type="evidence" value="ECO:0007669"/>
    <property type="project" value="UniProtKB-KW"/>
</dbReference>
<gene>
    <name evidence="1" type="ORF">FGF68_10970</name>
</gene>
<proteinExistence type="predicted"/>
<protein>
    <submittedName>
        <fullName evidence="1">Multifunctional CCA tRNA nucleotidyl transferase/2'3'-cyclic phosphodiesterase/2'nucleotidase/phosphatase</fullName>
    </submittedName>
</protein>
<evidence type="ECO:0000313" key="2">
    <source>
        <dbReference type="Proteomes" id="UP000309544"/>
    </source>
</evidence>
<reference evidence="1 2" key="1">
    <citation type="submission" date="2019-05" db="EMBL/GenBank/DDBJ databases">
        <title>Draft Whole-Genome sequence of the green sulfur bacterium Prosthecochloris vibrioformis DSM 260.</title>
        <authorList>
            <person name="Meyer T.E."/>
            <person name="Kyndt J.A."/>
        </authorList>
    </citation>
    <scope>NUCLEOTIDE SEQUENCE [LARGE SCALE GENOMIC DNA]</scope>
    <source>
        <strain evidence="1 2">DSM 260</strain>
    </source>
</reference>
<feature type="non-terminal residue" evidence="1">
    <location>
        <position position="1"/>
    </location>
</feature>
<name>A0A5C4RQY5_PROVB</name>
<evidence type="ECO:0000313" key="1">
    <source>
        <dbReference type="EMBL" id="TNJ32957.1"/>
    </source>
</evidence>
<comment type="caution">
    <text evidence="1">The sequence shown here is derived from an EMBL/GenBank/DDBJ whole genome shotgun (WGS) entry which is preliminary data.</text>
</comment>
<dbReference type="EMBL" id="VDCI01000064">
    <property type="protein sequence ID" value="TNJ32957.1"/>
    <property type="molecule type" value="Genomic_DNA"/>
</dbReference>
<sequence>CDAFRRPERFAELLLACECDARGRTGFEDRPYPQRARLTELFEAARGVDTAAVAAAAAERGAKGPQIAAAIQLARADAVGARL</sequence>
<dbReference type="AlphaFoldDB" id="A0A5C4RQY5"/>